<dbReference type="NCBIfam" id="TIGR00261">
    <property type="entry name" value="traB"/>
    <property type="match status" value="1"/>
</dbReference>
<dbReference type="EMBL" id="CP040089">
    <property type="protein sequence ID" value="QGA80417.1"/>
    <property type="molecule type" value="Genomic_DNA"/>
</dbReference>
<dbReference type="InterPro" id="IPR002816">
    <property type="entry name" value="TraB/PrgY/GumN_fam"/>
</dbReference>
<dbReference type="AlphaFoldDB" id="A0A5Q0UFQ5"/>
<evidence type="ECO:0000313" key="2">
    <source>
        <dbReference type="EMBL" id="QGA80417.1"/>
    </source>
</evidence>
<keyword evidence="1" id="KW-0812">Transmembrane</keyword>
<feature type="transmembrane region" description="Helical" evidence="1">
    <location>
        <begin position="235"/>
        <end position="253"/>
    </location>
</feature>
<dbReference type="CDD" id="cd14726">
    <property type="entry name" value="TraB_PrgY-like"/>
    <property type="match status" value="1"/>
</dbReference>
<feature type="transmembrane region" description="Helical" evidence="1">
    <location>
        <begin position="346"/>
        <end position="372"/>
    </location>
</feature>
<keyword evidence="1" id="KW-1133">Transmembrane helix</keyword>
<evidence type="ECO:0000256" key="1">
    <source>
        <dbReference type="SAM" id="Phobius"/>
    </source>
</evidence>
<dbReference type="Pfam" id="PF01963">
    <property type="entry name" value="TraB_PrgY_gumN"/>
    <property type="match status" value="1"/>
</dbReference>
<keyword evidence="1" id="KW-0472">Membrane</keyword>
<dbReference type="InterPro" id="IPR005230">
    <property type="entry name" value="TraB_bac"/>
</dbReference>
<dbReference type="Proteomes" id="UP000377803">
    <property type="component" value="Chromosome"/>
</dbReference>
<dbReference type="PANTHER" id="PTHR21530:SF7">
    <property type="entry name" value="TRAB DOMAIN-CONTAINING PROTEIN"/>
    <property type="match status" value="1"/>
</dbReference>
<protein>
    <submittedName>
        <fullName evidence="2">Conjugal transfer protein TraB</fullName>
    </submittedName>
</protein>
<dbReference type="InterPro" id="IPR046345">
    <property type="entry name" value="TraB_PrgY-like"/>
</dbReference>
<reference evidence="3" key="1">
    <citation type="submission" date="2019-05" db="EMBL/GenBank/DDBJ databases">
        <title>Candidatus Nanohalobium constans, a novel model system to study the DPANN nano-sized archaea: genomic and physiological characterization of a nanoarchaeon co-cultured with its chitinotrophic host.</title>
        <authorList>
            <person name="La Cono V."/>
            <person name="Arcadi E."/>
            <person name="Crisafi F."/>
            <person name="Denaro R."/>
            <person name="La Spada G."/>
            <person name="Messina E."/>
            <person name="Smedile F."/>
            <person name="Toshchakov S.V."/>
            <person name="Shevchenko M.A."/>
            <person name="Golyshin P.N."/>
            <person name="Golyshina O.V."/>
            <person name="Ferrer M."/>
            <person name="Rohde M."/>
            <person name="Mushegian A."/>
            <person name="Sorokin D.Y."/>
            <person name="Giuliano L."/>
            <person name="Yakimov M.M."/>
        </authorList>
    </citation>
    <scope>NUCLEOTIDE SEQUENCE [LARGE SCALE GENOMIC DNA]</scope>
    <source>
        <strain evidence="3">LC1Nh</strain>
    </source>
</reference>
<keyword evidence="3" id="KW-1185">Reference proteome</keyword>
<name>A0A5Q0UFQ5_9ARCH</name>
<dbReference type="GeneID" id="42364902"/>
<evidence type="ECO:0000313" key="3">
    <source>
        <dbReference type="Proteomes" id="UP000377803"/>
    </source>
</evidence>
<dbReference type="KEGG" id="ncon:LC1Nh_0517"/>
<dbReference type="OrthoDB" id="185689at2157"/>
<gene>
    <name evidence="2" type="primary">traB</name>
    <name evidence="2" type="ORF">LC1Nh_0517</name>
</gene>
<sequence>MKQEITVDGKEITVVGTAHVSEESRREVRQTIEEVQPDLVGIELDEDRLNSLREDSGWKDLDLSEAIKEGKAPLLLVNLFLSIYQRHLGIQEGTKPGQEMLEAVEAAEENSIEYSLLDRDINETLSRAFSQLTIWEKIKLTGSIFAGKEEMNVEELKEGDMLDGIVSELEKQLPSLNKVFLEERNTFMAEKLMEQDFDRAVVVVGAAHVKGMIEDIEEQKKYSIQDGKSISWTKIISYGVPAFIIAGLGYAFYQIGFSTGVDATAFWILSNGILAMFGAIIARSHISTWITSFIAAPLTSLDPALGAGMVASYAEAKFHPPTIEEMEEVTKVENYRSLWDNQAGRVLLTFFFVTLGSAAATFLSAGFIASLIGL</sequence>
<feature type="transmembrane region" description="Helical" evidence="1">
    <location>
        <begin position="265"/>
        <end position="282"/>
    </location>
</feature>
<dbReference type="PANTHER" id="PTHR21530">
    <property type="entry name" value="PHEROMONE SHUTDOWN PROTEIN"/>
    <property type="match status" value="1"/>
</dbReference>
<organism evidence="2 3">
    <name type="scientific">Candidatus Nanohalobium constans</name>
    <dbReference type="NCBI Taxonomy" id="2565781"/>
    <lineage>
        <taxon>Archaea</taxon>
        <taxon>Candidatus Nanohalarchaeota</taxon>
        <taxon>Candidatus Nanohalobia</taxon>
        <taxon>Candidatus Nanohalobiales</taxon>
        <taxon>Candidatus Nanohalobiaceae</taxon>
        <taxon>Candidatus Nanohalobium</taxon>
    </lineage>
</organism>
<dbReference type="RefSeq" id="WP_217907079.1">
    <property type="nucleotide sequence ID" value="NZ_CP040089.1"/>
</dbReference>
<proteinExistence type="predicted"/>
<accession>A0A5Q0UFQ5</accession>